<evidence type="ECO:0000256" key="2">
    <source>
        <dbReference type="SAM" id="MobiDB-lite"/>
    </source>
</evidence>
<accession>A0ABP1AQR5</accession>
<protein>
    <recommendedName>
        <fullName evidence="3">Remorin C-terminal domain-containing protein</fullName>
    </recommendedName>
</protein>
<gene>
    <name evidence="4" type="ORF">CSSPJE1EN2_LOCUS7862</name>
</gene>
<dbReference type="InterPro" id="IPR005516">
    <property type="entry name" value="Remorin_C"/>
</dbReference>
<feature type="region of interest" description="Disordered" evidence="2">
    <location>
        <begin position="290"/>
        <end position="340"/>
    </location>
</feature>
<feature type="compositionally biased region" description="Basic and acidic residues" evidence="2">
    <location>
        <begin position="309"/>
        <end position="329"/>
    </location>
</feature>
<reference evidence="4" key="1">
    <citation type="submission" date="2024-03" db="EMBL/GenBank/DDBJ databases">
        <authorList>
            <consortium name="ELIXIR-Norway"/>
            <consortium name="Elixir Norway"/>
        </authorList>
    </citation>
    <scope>NUCLEOTIDE SEQUENCE</scope>
</reference>
<evidence type="ECO:0000256" key="1">
    <source>
        <dbReference type="ARBA" id="ARBA00005711"/>
    </source>
</evidence>
<organism evidence="4 5">
    <name type="scientific">Sphagnum jensenii</name>
    <dbReference type="NCBI Taxonomy" id="128206"/>
    <lineage>
        <taxon>Eukaryota</taxon>
        <taxon>Viridiplantae</taxon>
        <taxon>Streptophyta</taxon>
        <taxon>Embryophyta</taxon>
        <taxon>Bryophyta</taxon>
        <taxon>Sphagnophytina</taxon>
        <taxon>Sphagnopsida</taxon>
        <taxon>Sphagnales</taxon>
        <taxon>Sphagnaceae</taxon>
        <taxon>Sphagnum</taxon>
    </lineage>
</organism>
<feature type="region of interest" description="Disordered" evidence="2">
    <location>
        <begin position="366"/>
        <end position="388"/>
    </location>
</feature>
<feature type="compositionally biased region" description="Low complexity" evidence="2">
    <location>
        <begin position="97"/>
        <end position="110"/>
    </location>
</feature>
<dbReference type="EMBL" id="OZ023715">
    <property type="protein sequence ID" value="CAK9864867.1"/>
    <property type="molecule type" value="Genomic_DNA"/>
</dbReference>
<name>A0ABP1AQR5_9BRYO</name>
<evidence type="ECO:0000259" key="3">
    <source>
        <dbReference type="Pfam" id="PF03763"/>
    </source>
</evidence>
<proteinExistence type="inferred from homology"/>
<feature type="compositionally biased region" description="Low complexity" evidence="2">
    <location>
        <begin position="183"/>
        <end position="196"/>
    </location>
</feature>
<feature type="domain" description="Remorin C-terminal" evidence="3">
    <location>
        <begin position="405"/>
        <end position="490"/>
    </location>
</feature>
<feature type="region of interest" description="Disordered" evidence="2">
    <location>
        <begin position="82"/>
        <end position="119"/>
    </location>
</feature>
<dbReference type="PANTHER" id="PTHR31471">
    <property type="entry name" value="OS02G0116800 PROTEIN"/>
    <property type="match status" value="1"/>
</dbReference>
<feature type="region of interest" description="Disordered" evidence="2">
    <location>
        <begin position="218"/>
        <end position="253"/>
    </location>
</feature>
<sequence>MKTCVSKQFLINNVTESLFFPSLPITAVGSPRAGGNGNGFYNQKGAAGLKASSGTSRFHQGFFSGPLLNPIISLKPTPSKWDDAEKWITSPGHHESSSPAPAASGHSHQQQLHHHHHQYHEPILTGRRHSIAGAADEGQLLESMCDGAPGSPEYSTSNAEKLSVSPRSNSEAIGIGKGHIRRSIPAASTTATTTTTQKKRSKTLSFGDLSKRFDLSRAVVGPGKSNSNSQDIQDDVSFEENRQLSRPPADHQHHLMMMPKYLSSDYNVPAQSTSFRRSIASSRVVEGAGPGSLPNFPHQQLPVNVSSVDESKSPKCAHDACDSSTKEQESSEAPSSSFDSCTKDEFCSSSSINVQIPKQGLCSVSMREIGTDPPTPPTLHNPQPSLGHRNMATQMTPIESQKNSIYNQKEEKILAWEVLEKSKAETELKKAELKIEKMRVHAIEKMQSRVTAVSQKAEQMRAVAESNRIEKAAKTSARVQQIIITGQLPRLSHNPFRCCFS</sequence>
<evidence type="ECO:0000313" key="5">
    <source>
        <dbReference type="Proteomes" id="UP001497522"/>
    </source>
</evidence>
<comment type="similarity">
    <text evidence="1">Belongs to the remorin family.</text>
</comment>
<dbReference type="Pfam" id="PF03763">
    <property type="entry name" value="Remorin_C"/>
    <property type="match status" value="1"/>
</dbReference>
<feature type="compositionally biased region" description="Basic and acidic residues" evidence="2">
    <location>
        <begin position="239"/>
        <end position="253"/>
    </location>
</feature>
<dbReference type="Proteomes" id="UP001497522">
    <property type="component" value="Chromosome 14"/>
</dbReference>
<feature type="region of interest" description="Disordered" evidence="2">
    <location>
        <begin position="142"/>
        <end position="205"/>
    </location>
</feature>
<feature type="compositionally biased region" description="Polar residues" evidence="2">
    <location>
        <begin position="153"/>
        <end position="171"/>
    </location>
</feature>
<feature type="compositionally biased region" description="Polar residues" evidence="2">
    <location>
        <begin position="297"/>
        <end position="308"/>
    </location>
</feature>
<feature type="compositionally biased region" description="Basic and acidic residues" evidence="2">
    <location>
        <begin position="82"/>
        <end position="96"/>
    </location>
</feature>
<feature type="compositionally biased region" description="Low complexity" evidence="2">
    <location>
        <begin position="331"/>
        <end position="340"/>
    </location>
</feature>
<evidence type="ECO:0000313" key="4">
    <source>
        <dbReference type="EMBL" id="CAK9864867.1"/>
    </source>
</evidence>
<keyword evidence="5" id="KW-1185">Reference proteome</keyword>